<evidence type="ECO:0000313" key="2">
    <source>
        <dbReference type="Proteomes" id="UP000005709"/>
    </source>
</evidence>
<sequence length="39" mass="4591">MIYTSKSLNRCGILAYIILNFYDFSFHIRERNLMACSSV</sequence>
<protein>
    <submittedName>
        <fullName evidence="1">Uncharacterized protein</fullName>
    </submittedName>
</protein>
<evidence type="ECO:0000313" key="1">
    <source>
        <dbReference type="EMBL" id="EEV17835.1"/>
    </source>
</evidence>
<name>C8PH14_9BACT</name>
<gene>
    <name evidence="1" type="ORF">CAMGR0001_2202</name>
</gene>
<proteinExistence type="predicted"/>
<dbReference type="Proteomes" id="UP000005709">
    <property type="component" value="Unassembled WGS sequence"/>
</dbReference>
<keyword evidence="2" id="KW-1185">Reference proteome</keyword>
<accession>C8PH14</accession>
<reference evidence="1 2" key="1">
    <citation type="submission" date="2009-07" db="EMBL/GenBank/DDBJ databases">
        <authorList>
            <person name="Madupu R."/>
            <person name="Sebastian Y."/>
            <person name="Durkin A.S."/>
            <person name="Torralba M."/>
            <person name="Methe B."/>
            <person name="Sutton G.G."/>
            <person name="Strausberg R.L."/>
            <person name="Nelson K.E."/>
        </authorList>
    </citation>
    <scope>NUCLEOTIDE SEQUENCE [LARGE SCALE GENOMIC DNA]</scope>
    <source>
        <strain evidence="1 2">RM3268</strain>
    </source>
</reference>
<comment type="caution">
    <text evidence="1">The sequence shown here is derived from an EMBL/GenBank/DDBJ whole genome shotgun (WGS) entry which is preliminary data.</text>
</comment>
<dbReference type="AlphaFoldDB" id="C8PH14"/>
<organism evidence="1 2">
    <name type="scientific">Campylobacter gracilis RM3268</name>
    <dbReference type="NCBI Taxonomy" id="553220"/>
    <lineage>
        <taxon>Bacteria</taxon>
        <taxon>Pseudomonadati</taxon>
        <taxon>Campylobacterota</taxon>
        <taxon>Epsilonproteobacteria</taxon>
        <taxon>Campylobacterales</taxon>
        <taxon>Campylobacteraceae</taxon>
        <taxon>Campylobacter</taxon>
    </lineage>
</organism>
<dbReference type="EMBL" id="ACYG01000022">
    <property type="protein sequence ID" value="EEV17835.1"/>
    <property type="molecule type" value="Genomic_DNA"/>
</dbReference>